<dbReference type="PANTHER" id="PTHR21266:SF29">
    <property type="entry name" value="PROTEIN TIC 55, CHLOROPLASTIC"/>
    <property type="match status" value="1"/>
</dbReference>
<keyword evidence="10" id="KW-0812">Transmembrane</keyword>
<dbReference type="Gene3D" id="2.102.10.10">
    <property type="entry name" value="Rieske [2Fe-2S] iron-sulphur domain"/>
    <property type="match status" value="1"/>
</dbReference>
<keyword evidence="13" id="KW-1185">Reference proteome</keyword>
<evidence type="ECO:0000256" key="5">
    <source>
        <dbReference type="ARBA" id="ARBA00022723"/>
    </source>
</evidence>
<sequence length="583" mass="63984">MAWRDGPGLWAGSSMILFDGSIMRLRGRRDRALSANQTPSGTKHDDAPYRNSATGISPPRLRGCRCRGSTLQEPRGGGGGGTVGGSWGQQQEEEVPGGGGGGGRGAAAQEEGEGEEAAEAEAAAGRYDWREEWYPLYLSNEVPDDAALPLTVFDRQLVLWRDGNGVLRCHEDRCPHRLAKLSEGQIVDGKLECLYHGWQFDGDGKCVKIPQLPEGAKIPRSACARNYEVRDSQGVVWVWMSDANPPDEGKMPWFEPYARAGFTDQSTVHELPYDHSILLENLMDPAHVPISHDRTDWTAKREDAQPLFFDVTERTPRGFAGYWGRTSTPHLRNLLRFEAPCVLTNTLEYTDKDGTEQCFSAHFLCRPAGQGKSMLLVRFGSTLRSPLAKVLPTWYFHQNACKVFEQDMGFLSSQNEVLLREKVPTRELYLNLRSSDTWVAEYRKWMDRAGHGMPYYFGHSSLSPPPVPAVVEQAPAGAVAGISASFPAKGGVGTVHAPNPTNRYFRHVVHCKGCRATVKKYTSLKSAFAVLAAAAVAAAVLAATRQWKAVLLAASAVLAAASSACDALVSLLTTNFIRTHRRL</sequence>
<dbReference type="Pfam" id="PF08417">
    <property type="entry name" value="PaO"/>
    <property type="match status" value="1"/>
</dbReference>
<dbReference type="GO" id="GO:0046872">
    <property type="term" value="F:metal ion binding"/>
    <property type="evidence" value="ECO:0007669"/>
    <property type="project" value="UniProtKB-KW"/>
</dbReference>
<reference evidence="12" key="1">
    <citation type="submission" date="2020-10" db="EMBL/GenBank/DDBJ databases">
        <authorList>
            <person name="Han B."/>
            <person name="Lu T."/>
            <person name="Zhao Q."/>
            <person name="Huang X."/>
            <person name="Zhao Y."/>
        </authorList>
    </citation>
    <scope>NUCLEOTIDE SEQUENCE</scope>
</reference>
<dbReference type="OrthoDB" id="426882at2759"/>
<keyword evidence="10" id="KW-0472">Membrane</keyword>
<evidence type="ECO:0000256" key="6">
    <source>
        <dbReference type="ARBA" id="ARBA00022946"/>
    </source>
</evidence>
<feature type="region of interest" description="Disordered" evidence="9">
    <location>
        <begin position="31"/>
        <end position="123"/>
    </location>
</feature>
<dbReference type="SUPFAM" id="SSF55961">
    <property type="entry name" value="Bet v1-like"/>
    <property type="match status" value="1"/>
</dbReference>
<dbReference type="GO" id="GO:0009507">
    <property type="term" value="C:chloroplast"/>
    <property type="evidence" value="ECO:0007669"/>
    <property type="project" value="UniProtKB-SubCell"/>
</dbReference>
<feature type="compositionally biased region" description="Gly residues" evidence="9">
    <location>
        <begin position="96"/>
        <end position="105"/>
    </location>
</feature>
<keyword evidence="8" id="KW-0411">Iron-sulfur</keyword>
<feature type="compositionally biased region" description="Acidic residues" evidence="9">
    <location>
        <begin position="110"/>
        <end position="119"/>
    </location>
</feature>
<comment type="subcellular location">
    <subcellularLocation>
        <location evidence="1">Plastid</location>
        <location evidence="1">Chloroplast</location>
    </subcellularLocation>
</comment>
<keyword evidence="2" id="KW-0150">Chloroplast</keyword>
<evidence type="ECO:0000256" key="8">
    <source>
        <dbReference type="ARBA" id="ARBA00023014"/>
    </source>
</evidence>
<evidence type="ECO:0000256" key="3">
    <source>
        <dbReference type="ARBA" id="ARBA00022640"/>
    </source>
</evidence>
<dbReference type="Proteomes" id="UP000604825">
    <property type="component" value="Unassembled WGS sequence"/>
</dbReference>
<keyword evidence="10" id="KW-1133">Transmembrane helix</keyword>
<feature type="compositionally biased region" description="Gly residues" evidence="9">
    <location>
        <begin position="75"/>
        <end position="87"/>
    </location>
</feature>
<evidence type="ECO:0000256" key="10">
    <source>
        <dbReference type="SAM" id="Phobius"/>
    </source>
</evidence>
<comment type="caution">
    <text evidence="12">The sequence shown here is derived from an EMBL/GenBank/DDBJ whole genome shotgun (WGS) entry which is preliminary data.</text>
</comment>
<proteinExistence type="predicted"/>
<feature type="transmembrane region" description="Helical" evidence="10">
    <location>
        <begin position="550"/>
        <end position="577"/>
    </location>
</feature>
<dbReference type="AlphaFoldDB" id="A0A811PZV9"/>
<keyword evidence="6" id="KW-0809">Transit peptide</keyword>
<evidence type="ECO:0000256" key="4">
    <source>
        <dbReference type="ARBA" id="ARBA00022714"/>
    </source>
</evidence>
<dbReference type="InterPro" id="IPR036922">
    <property type="entry name" value="Rieske_2Fe-2S_sf"/>
</dbReference>
<dbReference type="InterPro" id="IPR050584">
    <property type="entry name" value="Cholesterol_7-desaturase"/>
</dbReference>
<evidence type="ECO:0000256" key="7">
    <source>
        <dbReference type="ARBA" id="ARBA00023004"/>
    </source>
</evidence>
<dbReference type="InterPro" id="IPR017941">
    <property type="entry name" value="Rieske_2Fe-2S"/>
</dbReference>
<dbReference type="PANTHER" id="PTHR21266">
    <property type="entry name" value="IRON-SULFUR DOMAIN CONTAINING PROTEIN"/>
    <property type="match status" value="1"/>
</dbReference>
<dbReference type="GO" id="GO:0051537">
    <property type="term" value="F:2 iron, 2 sulfur cluster binding"/>
    <property type="evidence" value="ECO:0007669"/>
    <property type="project" value="UniProtKB-KW"/>
</dbReference>
<dbReference type="Gene3D" id="3.90.380.10">
    <property type="entry name" value="Naphthalene 1,2-dioxygenase Alpha Subunit, Chain A, domain 1"/>
    <property type="match status" value="1"/>
</dbReference>
<keyword evidence="4" id="KW-0001">2Fe-2S</keyword>
<evidence type="ECO:0000256" key="2">
    <source>
        <dbReference type="ARBA" id="ARBA00022528"/>
    </source>
</evidence>
<gene>
    <name evidence="12" type="ORF">NCGR_LOCUS32997</name>
</gene>
<dbReference type="EMBL" id="CAJGYO010000008">
    <property type="protein sequence ID" value="CAD6249154.1"/>
    <property type="molecule type" value="Genomic_DNA"/>
</dbReference>
<organism evidence="12 13">
    <name type="scientific">Miscanthus lutarioriparius</name>
    <dbReference type="NCBI Taxonomy" id="422564"/>
    <lineage>
        <taxon>Eukaryota</taxon>
        <taxon>Viridiplantae</taxon>
        <taxon>Streptophyta</taxon>
        <taxon>Embryophyta</taxon>
        <taxon>Tracheophyta</taxon>
        <taxon>Spermatophyta</taxon>
        <taxon>Magnoliopsida</taxon>
        <taxon>Liliopsida</taxon>
        <taxon>Poales</taxon>
        <taxon>Poaceae</taxon>
        <taxon>PACMAD clade</taxon>
        <taxon>Panicoideae</taxon>
        <taxon>Andropogonodae</taxon>
        <taxon>Andropogoneae</taxon>
        <taxon>Saccharinae</taxon>
        <taxon>Miscanthus</taxon>
    </lineage>
</organism>
<evidence type="ECO:0000259" key="11">
    <source>
        <dbReference type="PROSITE" id="PS51296"/>
    </source>
</evidence>
<evidence type="ECO:0000256" key="1">
    <source>
        <dbReference type="ARBA" id="ARBA00004229"/>
    </source>
</evidence>
<dbReference type="PROSITE" id="PS51296">
    <property type="entry name" value="RIESKE"/>
    <property type="match status" value="1"/>
</dbReference>
<protein>
    <recommendedName>
        <fullName evidence="11">Rieske domain-containing protein</fullName>
    </recommendedName>
</protein>
<keyword evidence="3" id="KW-0934">Plastid</keyword>
<accession>A0A811PZV9</accession>
<evidence type="ECO:0000313" key="12">
    <source>
        <dbReference type="EMBL" id="CAD6249154.1"/>
    </source>
</evidence>
<dbReference type="InterPro" id="IPR013626">
    <property type="entry name" value="PaO"/>
</dbReference>
<dbReference type="GO" id="GO:0010277">
    <property type="term" value="F:chlorophyllide a oxygenase activity"/>
    <property type="evidence" value="ECO:0007669"/>
    <property type="project" value="InterPro"/>
</dbReference>
<dbReference type="GO" id="GO:0045036">
    <property type="term" value="P:protein targeting to chloroplast"/>
    <property type="evidence" value="ECO:0007669"/>
    <property type="project" value="TreeGrafter"/>
</dbReference>
<name>A0A811PZV9_9POAL</name>
<keyword evidence="7" id="KW-0408">Iron</keyword>
<feature type="domain" description="Rieske" evidence="11">
    <location>
        <begin position="133"/>
        <end position="238"/>
    </location>
</feature>
<feature type="transmembrane region" description="Helical" evidence="10">
    <location>
        <begin position="527"/>
        <end position="544"/>
    </location>
</feature>
<dbReference type="Pfam" id="PF00355">
    <property type="entry name" value="Rieske"/>
    <property type="match status" value="1"/>
</dbReference>
<dbReference type="SUPFAM" id="SSF50022">
    <property type="entry name" value="ISP domain"/>
    <property type="match status" value="1"/>
</dbReference>
<keyword evidence="5" id="KW-0479">Metal-binding</keyword>
<evidence type="ECO:0000256" key="9">
    <source>
        <dbReference type="SAM" id="MobiDB-lite"/>
    </source>
</evidence>
<evidence type="ECO:0000313" key="13">
    <source>
        <dbReference type="Proteomes" id="UP000604825"/>
    </source>
</evidence>